<keyword evidence="2" id="KW-1185">Reference proteome</keyword>
<evidence type="ECO:0000313" key="1">
    <source>
        <dbReference type="EMBL" id="KAF9487841.1"/>
    </source>
</evidence>
<dbReference type="EMBL" id="MU154746">
    <property type="protein sequence ID" value="KAF9487841.1"/>
    <property type="molecule type" value="Genomic_DNA"/>
</dbReference>
<dbReference type="AlphaFoldDB" id="A0A9P5ZI17"/>
<name>A0A9P5ZI17_PLEER</name>
<accession>A0A9P5ZI17</accession>
<protein>
    <submittedName>
        <fullName evidence="1">Uncharacterized protein</fullName>
    </submittedName>
</protein>
<dbReference type="Proteomes" id="UP000807025">
    <property type="component" value="Unassembled WGS sequence"/>
</dbReference>
<organism evidence="1 2">
    <name type="scientific">Pleurotus eryngii</name>
    <name type="common">Boletus of the steppes</name>
    <dbReference type="NCBI Taxonomy" id="5323"/>
    <lineage>
        <taxon>Eukaryota</taxon>
        <taxon>Fungi</taxon>
        <taxon>Dikarya</taxon>
        <taxon>Basidiomycota</taxon>
        <taxon>Agaricomycotina</taxon>
        <taxon>Agaricomycetes</taxon>
        <taxon>Agaricomycetidae</taxon>
        <taxon>Agaricales</taxon>
        <taxon>Pleurotineae</taxon>
        <taxon>Pleurotaceae</taxon>
        <taxon>Pleurotus</taxon>
    </lineage>
</organism>
<evidence type="ECO:0000313" key="2">
    <source>
        <dbReference type="Proteomes" id="UP000807025"/>
    </source>
</evidence>
<reference evidence="1" key="1">
    <citation type="submission" date="2020-11" db="EMBL/GenBank/DDBJ databases">
        <authorList>
            <consortium name="DOE Joint Genome Institute"/>
            <person name="Ahrendt S."/>
            <person name="Riley R."/>
            <person name="Andreopoulos W."/>
            <person name="Labutti K."/>
            <person name="Pangilinan J."/>
            <person name="Ruiz-Duenas F.J."/>
            <person name="Barrasa J.M."/>
            <person name="Sanchez-Garcia M."/>
            <person name="Camarero S."/>
            <person name="Miyauchi S."/>
            <person name="Serrano A."/>
            <person name="Linde D."/>
            <person name="Babiker R."/>
            <person name="Drula E."/>
            <person name="Ayuso-Fernandez I."/>
            <person name="Pacheco R."/>
            <person name="Padilla G."/>
            <person name="Ferreira P."/>
            <person name="Barriuso J."/>
            <person name="Kellner H."/>
            <person name="Castanera R."/>
            <person name="Alfaro M."/>
            <person name="Ramirez L."/>
            <person name="Pisabarro A.G."/>
            <person name="Kuo A."/>
            <person name="Tritt A."/>
            <person name="Lipzen A."/>
            <person name="He G."/>
            <person name="Yan M."/>
            <person name="Ng V."/>
            <person name="Cullen D."/>
            <person name="Martin F."/>
            <person name="Rosso M.-N."/>
            <person name="Henrissat B."/>
            <person name="Hibbett D."/>
            <person name="Martinez A.T."/>
            <person name="Grigoriev I.V."/>
        </authorList>
    </citation>
    <scope>NUCLEOTIDE SEQUENCE</scope>
    <source>
        <strain evidence="1">ATCC 90797</strain>
    </source>
</reference>
<gene>
    <name evidence="1" type="ORF">BDN71DRAFT_1458053</name>
</gene>
<comment type="caution">
    <text evidence="1">The sequence shown here is derived from an EMBL/GenBank/DDBJ whole genome shotgun (WGS) entry which is preliminary data.</text>
</comment>
<proteinExistence type="predicted"/>
<feature type="non-terminal residue" evidence="1">
    <location>
        <position position="97"/>
    </location>
</feature>
<sequence length="97" mass="11111">MKKVLHAHCGIFGWEGYGTSRLSMDPLLFAPVPSICAFVAEWASTLTLARRPSLVCSNQRTSKPPADPIPRCERREGRWRPHLHLRWSVCMRSRLPE</sequence>